<dbReference type="InterPro" id="IPR011051">
    <property type="entry name" value="RmlC_Cupin_sf"/>
</dbReference>
<name>A0A9P4LV56_9PEZI</name>
<dbReference type="InterPro" id="IPR013096">
    <property type="entry name" value="Cupin_2"/>
</dbReference>
<proteinExistence type="predicted"/>
<dbReference type="Proteomes" id="UP000799776">
    <property type="component" value="Unassembled WGS sequence"/>
</dbReference>
<gene>
    <name evidence="3" type="ORF">K490DRAFT_50845</name>
</gene>
<evidence type="ECO:0000313" key="4">
    <source>
        <dbReference type="Proteomes" id="UP000799776"/>
    </source>
</evidence>
<sequence>MATQNSHGNGAVDGQKQQHVPRLSQPPPSNSTSYVIPQFEGELISIPGSKSVFRVLTSAVQTDDAFSVFSSGGVLADAPGFHHHEGAHDIFIVTKGFIKLWSGDRCKVLGPGDFGSVPPGIIHNPQTLGPYTESFGLITPGAWIDFFRHVCETYTGIQLPEHDDRNLASILIPKVMSAPPGKFDVHFHPHHQGCAVSEWGPEDEVLPDAAEPYYLRANTGPRWLLGGVMSRPFITTKQSEGRFAISSIESSNQYETSALGRSLVFPNVHHCFTVFEGKLEILIGGTTEPCLITEGETLFVPAGVAFSLCFKSKYVRFWSFASGDGIEAVVHEAGKKLDGFVLPDKVVEWDDGKVTEAYKKLNVEVV</sequence>
<accession>A0A9P4LV56</accession>
<dbReference type="SUPFAM" id="SSF51182">
    <property type="entry name" value="RmlC-like cupins"/>
    <property type="match status" value="1"/>
</dbReference>
<dbReference type="Gene3D" id="2.60.120.10">
    <property type="entry name" value="Jelly Rolls"/>
    <property type="match status" value="2"/>
</dbReference>
<dbReference type="InterPro" id="IPR053146">
    <property type="entry name" value="QDO-like"/>
</dbReference>
<feature type="region of interest" description="Disordered" evidence="1">
    <location>
        <begin position="1"/>
        <end position="32"/>
    </location>
</feature>
<keyword evidence="4" id="KW-1185">Reference proteome</keyword>
<reference evidence="3" key="1">
    <citation type="journal article" date="2020" name="Stud. Mycol.">
        <title>101 Dothideomycetes genomes: a test case for predicting lifestyles and emergence of pathogens.</title>
        <authorList>
            <person name="Haridas S."/>
            <person name="Albert R."/>
            <person name="Binder M."/>
            <person name="Bloem J."/>
            <person name="Labutti K."/>
            <person name="Salamov A."/>
            <person name="Andreopoulos B."/>
            <person name="Baker S."/>
            <person name="Barry K."/>
            <person name="Bills G."/>
            <person name="Bluhm B."/>
            <person name="Cannon C."/>
            <person name="Castanera R."/>
            <person name="Culley D."/>
            <person name="Daum C."/>
            <person name="Ezra D."/>
            <person name="Gonzalez J."/>
            <person name="Henrissat B."/>
            <person name="Kuo A."/>
            <person name="Liang C."/>
            <person name="Lipzen A."/>
            <person name="Lutzoni F."/>
            <person name="Magnuson J."/>
            <person name="Mondo S."/>
            <person name="Nolan M."/>
            <person name="Ohm R."/>
            <person name="Pangilinan J."/>
            <person name="Park H.-J."/>
            <person name="Ramirez L."/>
            <person name="Alfaro M."/>
            <person name="Sun H."/>
            <person name="Tritt A."/>
            <person name="Yoshinaga Y."/>
            <person name="Zwiers L.-H."/>
            <person name="Turgeon B."/>
            <person name="Goodwin S."/>
            <person name="Spatafora J."/>
            <person name="Crous P."/>
            <person name="Grigoriev I."/>
        </authorList>
    </citation>
    <scope>NUCLEOTIDE SEQUENCE</scope>
    <source>
        <strain evidence="3">CBS 121410</strain>
    </source>
</reference>
<evidence type="ECO:0000313" key="3">
    <source>
        <dbReference type="EMBL" id="KAF2083761.1"/>
    </source>
</evidence>
<evidence type="ECO:0000259" key="2">
    <source>
        <dbReference type="Pfam" id="PF07883"/>
    </source>
</evidence>
<dbReference type="AlphaFoldDB" id="A0A9P4LV56"/>
<dbReference type="PANTHER" id="PTHR36440:SF1">
    <property type="entry name" value="PUTATIVE (AFU_ORTHOLOGUE AFUA_8G07350)-RELATED"/>
    <property type="match status" value="1"/>
</dbReference>
<protein>
    <submittedName>
        <fullName evidence="3">RmlC-like cupin</fullName>
    </submittedName>
</protein>
<dbReference type="InterPro" id="IPR014710">
    <property type="entry name" value="RmlC-like_jellyroll"/>
</dbReference>
<dbReference type="Pfam" id="PF07883">
    <property type="entry name" value="Cupin_2"/>
    <property type="match status" value="1"/>
</dbReference>
<evidence type="ECO:0000256" key="1">
    <source>
        <dbReference type="SAM" id="MobiDB-lite"/>
    </source>
</evidence>
<dbReference type="CDD" id="cd02215">
    <property type="entry name" value="cupin_QDO_N_C"/>
    <property type="match status" value="1"/>
</dbReference>
<dbReference type="OrthoDB" id="2588190at2759"/>
<organism evidence="3 4">
    <name type="scientific">Saccharata proteae CBS 121410</name>
    <dbReference type="NCBI Taxonomy" id="1314787"/>
    <lineage>
        <taxon>Eukaryota</taxon>
        <taxon>Fungi</taxon>
        <taxon>Dikarya</taxon>
        <taxon>Ascomycota</taxon>
        <taxon>Pezizomycotina</taxon>
        <taxon>Dothideomycetes</taxon>
        <taxon>Dothideomycetes incertae sedis</taxon>
        <taxon>Botryosphaeriales</taxon>
        <taxon>Saccharataceae</taxon>
        <taxon>Saccharata</taxon>
    </lineage>
</organism>
<feature type="domain" description="Cupin type-2" evidence="2">
    <location>
        <begin position="79"/>
        <end position="127"/>
    </location>
</feature>
<comment type="caution">
    <text evidence="3">The sequence shown here is derived from an EMBL/GenBank/DDBJ whole genome shotgun (WGS) entry which is preliminary data.</text>
</comment>
<dbReference type="EMBL" id="ML978760">
    <property type="protein sequence ID" value="KAF2083761.1"/>
    <property type="molecule type" value="Genomic_DNA"/>
</dbReference>
<dbReference type="PANTHER" id="PTHR36440">
    <property type="entry name" value="PUTATIVE (AFU_ORTHOLOGUE AFUA_8G07350)-RELATED"/>
    <property type="match status" value="1"/>
</dbReference>